<dbReference type="OrthoDB" id="9795622at2"/>
<evidence type="ECO:0000259" key="2">
    <source>
        <dbReference type="PROSITE" id="PS51704"/>
    </source>
</evidence>
<gene>
    <name evidence="3" type="ORF">AWB75_03056</name>
</gene>
<feature type="domain" description="GP-PDE" evidence="2">
    <location>
        <begin position="39"/>
        <end position="311"/>
    </location>
</feature>
<dbReference type="InterPro" id="IPR017946">
    <property type="entry name" value="PLC-like_Pdiesterase_TIM-brl"/>
</dbReference>
<comment type="caution">
    <text evidence="3">The sequence shown here is derived from an EMBL/GenBank/DDBJ whole genome shotgun (WGS) entry which is preliminary data.</text>
</comment>
<dbReference type="PROSITE" id="PS51257">
    <property type="entry name" value="PROKAR_LIPOPROTEIN"/>
    <property type="match status" value="1"/>
</dbReference>
<feature type="chain" id="PRO_5007621397" evidence="1">
    <location>
        <begin position="21"/>
        <end position="325"/>
    </location>
</feature>
<dbReference type="Pfam" id="PF03009">
    <property type="entry name" value="GDPD"/>
    <property type="match status" value="1"/>
</dbReference>
<reference evidence="3" key="1">
    <citation type="submission" date="2016-01" db="EMBL/GenBank/DDBJ databases">
        <authorList>
            <person name="Peeters C."/>
        </authorList>
    </citation>
    <scope>NUCLEOTIDE SEQUENCE [LARGE SCALE GENOMIC DNA]</scope>
    <source>
        <strain evidence="3">LMG 29318</strain>
    </source>
</reference>
<dbReference type="AlphaFoldDB" id="A0A158B6R0"/>
<dbReference type="PANTHER" id="PTHR46211:SF10">
    <property type="entry name" value="EXPORTED PROTEIN"/>
    <property type="match status" value="1"/>
</dbReference>
<dbReference type="RefSeq" id="WP_061124933.1">
    <property type="nucleotide sequence ID" value="NZ_FCOF02000012.1"/>
</dbReference>
<evidence type="ECO:0000313" key="4">
    <source>
        <dbReference type="Proteomes" id="UP000054870"/>
    </source>
</evidence>
<evidence type="ECO:0000313" key="3">
    <source>
        <dbReference type="EMBL" id="SAK65764.1"/>
    </source>
</evidence>
<keyword evidence="1" id="KW-0732">Signal</keyword>
<sequence>MSFRSTLFRSFTFAACIASAGCGGCAASPSPGDDNPRLPMIVAHRAGAADVPENTLIAIEGALRNHADAIWLTVQLTRDGVPVLYRPASLSANTDGRGPVASLDFAALERLNAGWNFARTDASGTKRYPYRDDAVRIPSLAQALRAIPPAVPVMLDMKALPAEPQAAAVARVLNEENAWQRVLIYSTEAAYQHAFAAHPEARLFESRDATRARLAAVALSQTCEDPPPPGTWTAFEYARKMELVETFTLGEARSHVTATLWTPEAVKCFRTNGHARILAIGIDAADDYRAAACLGLDAVLADSPRKMQAIRASLKRPLQCPASAR</sequence>
<keyword evidence="3" id="KW-0378">Hydrolase</keyword>
<protein>
    <submittedName>
        <fullName evidence="3">Hydrolase</fullName>
    </submittedName>
</protein>
<dbReference type="SUPFAM" id="SSF51695">
    <property type="entry name" value="PLC-like phosphodiesterases"/>
    <property type="match status" value="1"/>
</dbReference>
<name>A0A158B6R0_9BURK</name>
<dbReference type="PROSITE" id="PS51704">
    <property type="entry name" value="GP_PDE"/>
    <property type="match status" value="1"/>
</dbReference>
<dbReference type="InterPro" id="IPR030395">
    <property type="entry name" value="GP_PDE_dom"/>
</dbReference>
<organism evidence="3 4">
    <name type="scientific">Caballeronia catudaia</name>
    <dbReference type="NCBI Taxonomy" id="1777136"/>
    <lineage>
        <taxon>Bacteria</taxon>
        <taxon>Pseudomonadati</taxon>
        <taxon>Pseudomonadota</taxon>
        <taxon>Betaproteobacteria</taxon>
        <taxon>Burkholderiales</taxon>
        <taxon>Burkholderiaceae</taxon>
        <taxon>Caballeronia</taxon>
    </lineage>
</organism>
<evidence type="ECO:0000256" key="1">
    <source>
        <dbReference type="SAM" id="SignalP"/>
    </source>
</evidence>
<dbReference type="GO" id="GO:0006629">
    <property type="term" value="P:lipid metabolic process"/>
    <property type="evidence" value="ECO:0007669"/>
    <property type="project" value="InterPro"/>
</dbReference>
<accession>A0A158B6R0</accession>
<dbReference type="Gene3D" id="3.20.20.190">
    <property type="entry name" value="Phosphatidylinositol (PI) phosphodiesterase"/>
    <property type="match status" value="1"/>
</dbReference>
<feature type="signal peptide" evidence="1">
    <location>
        <begin position="1"/>
        <end position="20"/>
    </location>
</feature>
<dbReference type="PANTHER" id="PTHR46211">
    <property type="entry name" value="GLYCEROPHOSPHORYL DIESTER PHOSPHODIESTERASE"/>
    <property type="match status" value="1"/>
</dbReference>
<keyword evidence="4" id="KW-1185">Reference proteome</keyword>
<dbReference type="EMBL" id="FCOF02000012">
    <property type="protein sequence ID" value="SAK65764.1"/>
    <property type="molecule type" value="Genomic_DNA"/>
</dbReference>
<dbReference type="GO" id="GO:0008081">
    <property type="term" value="F:phosphoric diester hydrolase activity"/>
    <property type="evidence" value="ECO:0007669"/>
    <property type="project" value="InterPro"/>
</dbReference>
<proteinExistence type="predicted"/>
<dbReference type="Proteomes" id="UP000054870">
    <property type="component" value="Unassembled WGS sequence"/>
</dbReference>